<reference evidence="2" key="1">
    <citation type="journal article" date="2018" name="Nat. Microbiol.">
        <title>Leveraging single-cell genomics to expand the fungal tree of life.</title>
        <authorList>
            <person name="Ahrendt S.R."/>
            <person name="Quandt C.A."/>
            <person name="Ciobanu D."/>
            <person name="Clum A."/>
            <person name="Salamov A."/>
            <person name="Andreopoulos B."/>
            <person name="Cheng J.F."/>
            <person name="Woyke T."/>
            <person name="Pelin A."/>
            <person name="Henrissat B."/>
            <person name="Reynolds N.K."/>
            <person name="Benny G.L."/>
            <person name="Smith M.E."/>
            <person name="James T.Y."/>
            <person name="Grigoriev I.V."/>
        </authorList>
    </citation>
    <scope>NUCLEOTIDE SEQUENCE [LARGE SCALE GENOMIC DNA]</scope>
    <source>
        <strain evidence="2">CSF55</strain>
    </source>
</reference>
<dbReference type="AlphaFoldDB" id="A0A4P9YC10"/>
<evidence type="ECO:0000313" key="2">
    <source>
        <dbReference type="Proteomes" id="UP000281549"/>
    </source>
</evidence>
<name>A0A4P9YC10_ROZAC</name>
<dbReference type="EMBL" id="ML006607">
    <property type="protein sequence ID" value="RKP16382.1"/>
    <property type="molecule type" value="Genomic_DNA"/>
</dbReference>
<accession>A0A4P9YC10</accession>
<organism evidence="1 2">
    <name type="scientific">Rozella allomycis (strain CSF55)</name>
    <dbReference type="NCBI Taxonomy" id="988480"/>
    <lineage>
        <taxon>Eukaryota</taxon>
        <taxon>Fungi</taxon>
        <taxon>Fungi incertae sedis</taxon>
        <taxon>Cryptomycota</taxon>
        <taxon>Cryptomycota incertae sedis</taxon>
        <taxon>Rozella</taxon>
    </lineage>
</organism>
<protein>
    <submittedName>
        <fullName evidence="1">Uncharacterized protein</fullName>
    </submittedName>
</protein>
<evidence type="ECO:0000313" key="1">
    <source>
        <dbReference type="EMBL" id="RKP16382.1"/>
    </source>
</evidence>
<dbReference type="Proteomes" id="UP000281549">
    <property type="component" value="Unassembled WGS sequence"/>
</dbReference>
<sequence>MDLKRAASTTLRSNCNAMREYLRIKETKHLLRLFSHNHESVARSLTRQSEFNPLCAWATLENDHFLRQFLSTYWKSKIFGQFYHLHIIDVTSCMLSVMRATIFTSENFRMKFLFSTNLSFVCNSGSRACQAHFLASV</sequence>
<gene>
    <name evidence="1" type="ORF">ROZALSC1DRAFT_25344</name>
</gene>
<proteinExistence type="predicted"/>